<sequence>MALIPSTMLPLGSPLPAFTLPDGDGTRYRSIDLLGPSGLLVIFICNHCPYVQHINPALAPLGREFAAQGVGMVAISSNDVARYPQDGPAQMAAVAREQDYTFPYLYDETQDVARAFNAACTPDLFLFDGAGALVYRGQFDDTRPGGAPATGAAVRAAVEALTNDLPLPAEQQPSVGCSIKWK</sequence>
<dbReference type="InterPro" id="IPR036249">
    <property type="entry name" value="Thioredoxin-like_sf"/>
</dbReference>
<evidence type="ECO:0000313" key="3">
    <source>
        <dbReference type="Proteomes" id="UP001061302"/>
    </source>
</evidence>
<dbReference type="PANTHER" id="PTHR43640:SF1">
    <property type="entry name" value="THIOREDOXIN-DEPENDENT PEROXIREDOXIN"/>
    <property type="match status" value="1"/>
</dbReference>
<keyword evidence="3" id="KW-1185">Reference proteome</keyword>
<dbReference type="RefSeq" id="WP_263125422.1">
    <property type="nucleotide sequence ID" value="NZ_CP106753.1"/>
</dbReference>
<dbReference type="InterPro" id="IPR047262">
    <property type="entry name" value="PRX-like1"/>
</dbReference>
<dbReference type="Proteomes" id="UP001061302">
    <property type="component" value="Chromosome"/>
</dbReference>
<reference evidence="2" key="1">
    <citation type="submission" date="2022-10" db="EMBL/GenBank/DDBJ databases">
        <title>Chitiniphilus purpureus sp. nov., a novel chitin-degrading bacterium isolated from crawfish pond sediment.</title>
        <authorList>
            <person name="Li K."/>
        </authorList>
    </citation>
    <scope>NUCLEOTIDE SEQUENCE</scope>
    <source>
        <strain evidence="2">CD1</strain>
    </source>
</reference>
<dbReference type="Gene3D" id="3.40.30.10">
    <property type="entry name" value="Glutaredoxin"/>
    <property type="match status" value="1"/>
</dbReference>
<evidence type="ECO:0000259" key="1">
    <source>
        <dbReference type="PROSITE" id="PS51352"/>
    </source>
</evidence>
<dbReference type="InterPro" id="IPR013766">
    <property type="entry name" value="Thioredoxin_domain"/>
</dbReference>
<dbReference type="CDD" id="cd02969">
    <property type="entry name" value="PRX_like1"/>
    <property type="match status" value="1"/>
</dbReference>
<dbReference type="PROSITE" id="PS51352">
    <property type="entry name" value="THIOREDOXIN_2"/>
    <property type="match status" value="1"/>
</dbReference>
<accession>A0ABY6DNM9</accession>
<dbReference type="Pfam" id="PF00578">
    <property type="entry name" value="AhpC-TSA"/>
    <property type="match status" value="1"/>
</dbReference>
<gene>
    <name evidence="2" type="ORF">N8I74_02910</name>
</gene>
<feature type="domain" description="Thioredoxin" evidence="1">
    <location>
        <begin position="9"/>
        <end position="163"/>
    </location>
</feature>
<dbReference type="EMBL" id="CP106753">
    <property type="protein sequence ID" value="UXY15985.1"/>
    <property type="molecule type" value="Genomic_DNA"/>
</dbReference>
<dbReference type="PANTHER" id="PTHR43640">
    <property type="entry name" value="OS07G0260300 PROTEIN"/>
    <property type="match status" value="1"/>
</dbReference>
<organism evidence="2 3">
    <name type="scientific">Chitiniphilus purpureus</name>
    <dbReference type="NCBI Taxonomy" id="2981137"/>
    <lineage>
        <taxon>Bacteria</taxon>
        <taxon>Pseudomonadati</taxon>
        <taxon>Pseudomonadota</taxon>
        <taxon>Betaproteobacteria</taxon>
        <taxon>Neisseriales</taxon>
        <taxon>Chitinibacteraceae</taxon>
        <taxon>Chitiniphilus</taxon>
    </lineage>
</organism>
<dbReference type="InterPro" id="IPR000866">
    <property type="entry name" value="AhpC/TSA"/>
</dbReference>
<evidence type="ECO:0000313" key="2">
    <source>
        <dbReference type="EMBL" id="UXY15985.1"/>
    </source>
</evidence>
<proteinExistence type="predicted"/>
<protein>
    <submittedName>
        <fullName evidence="2">Thioredoxin family protein</fullName>
    </submittedName>
</protein>
<dbReference type="SUPFAM" id="SSF52833">
    <property type="entry name" value="Thioredoxin-like"/>
    <property type="match status" value="1"/>
</dbReference>
<name>A0ABY6DNM9_9NEIS</name>